<accession>A0ABR2W0X5</accession>
<proteinExistence type="predicted"/>
<dbReference type="EMBL" id="JASJQH010007196">
    <property type="protein sequence ID" value="KAK9712818.1"/>
    <property type="molecule type" value="Genomic_DNA"/>
</dbReference>
<name>A0ABR2W0X5_9FUNG</name>
<dbReference type="PANTHER" id="PTHR45990:SF1">
    <property type="entry name" value="DNA REPAIR PROTEIN REV1"/>
    <property type="match status" value="1"/>
</dbReference>
<dbReference type="SUPFAM" id="SSF52113">
    <property type="entry name" value="BRCT domain"/>
    <property type="match status" value="1"/>
</dbReference>
<dbReference type="PANTHER" id="PTHR45990">
    <property type="entry name" value="DNA REPAIR PROTEIN REV1"/>
    <property type="match status" value="1"/>
</dbReference>
<sequence length="184" mass="21410">MDKFVIRKRLPLEDKTQKTISTTNICKPSIKDILNVNPSRDMLYKSNSSGHQVNESRRSSTHYWEYRHKKLHQQKPETISKVLKGVVVYIDGYLDLNMSDLDFKKLIQKHGGEVSYTLARRKVTHLICRNLSASKTQKHFQTKSKVKVVTPNWIIDSIDKGKQLSESRFLALKEQTNHVLDNIF</sequence>
<organism evidence="2 3">
    <name type="scientific">Basidiobolus ranarum</name>
    <dbReference type="NCBI Taxonomy" id="34480"/>
    <lineage>
        <taxon>Eukaryota</taxon>
        <taxon>Fungi</taxon>
        <taxon>Fungi incertae sedis</taxon>
        <taxon>Zoopagomycota</taxon>
        <taxon>Entomophthoromycotina</taxon>
        <taxon>Basidiobolomycetes</taxon>
        <taxon>Basidiobolales</taxon>
        <taxon>Basidiobolaceae</taxon>
        <taxon>Basidiobolus</taxon>
    </lineage>
</organism>
<dbReference type="Gene3D" id="3.40.50.10190">
    <property type="entry name" value="BRCT domain"/>
    <property type="match status" value="1"/>
</dbReference>
<dbReference type="PROSITE" id="PS50172">
    <property type="entry name" value="BRCT"/>
    <property type="match status" value="1"/>
</dbReference>
<gene>
    <name evidence="2" type="ORF">K7432_006890</name>
</gene>
<dbReference type="CDD" id="cd17719">
    <property type="entry name" value="BRCT_Rev1"/>
    <property type="match status" value="1"/>
</dbReference>
<dbReference type="InterPro" id="IPR001357">
    <property type="entry name" value="BRCT_dom"/>
</dbReference>
<dbReference type="SMART" id="SM00292">
    <property type="entry name" value="BRCT"/>
    <property type="match status" value="1"/>
</dbReference>
<feature type="domain" description="BRCT" evidence="1">
    <location>
        <begin position="78"/>
        <end position="171"/>
    </location>
</feature>
<evidence type="ECO:0000313" key="2">
    <source>
        <dbReference type="EMBL" id="KAK9712818.1"/>
    </source>
</evidence>
<comment type="caution">
    <text evidence="2">The sequence shown here is derived from an EMBL/GenBank/DDBJ whole genome shotgun (WGS) entry which is preliminary data.</text>
</comment>
<evidence type="ECO:0000259" key="1">
    <source>
        <dbReference type="PROSITE" id="PS50172"/>
    </source>
</evidence>
<dbReference type="Pfam" id="PF00533">
    <property type="entry name" value="BRCT"/>
    <property type="match status" value="1"/>
</dbReference>
<dbReference type="InterPro" id="IPR036420">
    <property type="entry name" value="BRCT_dom_sf"/>
</dbReference>
<reference evidence="2 3" key="1">
    <citation type="submission" date="2023-04" db="EMBL/GenBank/DDBJ databases">
        <title>Genome of Basidiobolus ranarum AG-B5.</title>
        <authorList>
            <person name="Stajich J.E."/>
            <person name="Carter-House D."/>
            <person name="Gryganskyi A."/>
        </authorList>
    </citation>
    <scope>NUCLEOTIDE SEQUENCE [LARGE SCALE GENOMIC DNA]</scope>
    <source>
        <strain evidence="2 3">AG-B5</strain>
    </source>
</reference>
<evidence type="ECO:0000313" key="3">
    <source>
        <dbReference type="Proteomes" id="UP001479436"/>
    </source>
</evidence>
<protein>
    <recommendedName>
        <fullName evidence="1">BRCT domain-containing protein</fullName>
    </recommendedName>
</protein>
<keyword evidence="3" id="KW-1185">Reference proteome</keyword>
<dbReference type="Proteomes" id="UP001479436">
    <property type="component" value="Unassembled WGS sequence"/>
</dbReference>